<dbReference type="Proteomes" id="UP000041254">
    <property type="component" value="Unassembled WGS sequence"/>
</dbReference>
<accession>A0A0G4FK70</accession>
<feature type="compositionally biased region" description="Pro residues" evidence="1">
    <location>
        <begin position="75"/>
        <end position="88"/>
    </location>
</feature>
<sequence length="313" mass="30985">MTSRLNDPPEVARQGGRGGASNAGASRTIEKRNAAPPMRMQLKTAVDLMPKSENMFAALANPNPSPTSSNSSSHVPPPAAAPAPPPAVSPTNKQTKRKKISNAPANSPRAGKSPPPALPVTKSAVPPAPPQPPPPALAASGGAASSPATDERNERRSLPAGMLSMGAMQQQALGELQAEEDMLVDQLTSNQEALASHAVSLTATAAGPPGMTAAGAGASSGPPGMGPWPSVPPGMGGGGLVNGSVDVGMSVPPGMVPHAGGVSTSESQGMAYAFPGGPTQQGQALLPTPMLVLSPAPSPTPTPSPSPPAPQYG</sequence>
<feature type="region of interest" description="Disordered" evidence="1">
    <location>
        <begin position="290"/>
        <end position="313"/>
    </location>
</feature>
<feature type="compositionally biased region" description="Low complexity" evidence="1">
    <location>
        <begin position="137"/>
        <end position="148"/>
    </location>
</feature>
<evidence type="ECO:0000256" key="1">
    <source>
        <dbReference type="SAM" id="MobiDB-lite"/>
    </source>
</evidence>
<gene>
    <name evidence="2" type="ORF">Vbra_15586</name>
</gene>
<feature type="compositionally biased region" description="Low complexity" evidence="1">
    <location>
        <begin position="57"/>
        <end position="74"/>
    </location>
</feature>
<dbReference type="InParanoid" id="A0A0G4FK70"/>
<evidence type="ECO:0000313" key="2">
    <source>
        <dbReference type="EMBL" id="CEM13778.1"/>
    </source>
</evidence>
<proteinExistence type="predicted"/>
<keyword evidence="3" id="KW-1185">Reference proteome</keyword>
<dbReference type="VEuPathDB" id="CryptoDB:Vbra_15586"/>
<feature type="compositionally biased region" description="Pro residues" evidence="1">
    <location>
        <begin position="296"/>
        <end position="313"/>
    </location>
</feature>
<organism evidence="2 3">
    <name type="scientific">Vitrella brassicaformis (strain CCMP3155)</name>
    <dbReference type="NCBI Taxonomy" id="1169540"/>
    <lineage>
        <taxon>Eukaryota</taxon>
        <taxon>Sar</taxon>
        <taxon>Alveolata</taxon>
        <taxon>Colpodellida</taxon>
        <taxon>Vitrellaceae</taxon>
        <taxon>Vitrella</taxon>
    </lineage>
</organism>
<protein>
    <submittedName>
        <fullName evidence="2">Uncharacterized protein</fullName>
    </submittedName>
</protein>
<feature type="region of interest" description="Disordered" evidence="1">
    <location>
        <begin position="210"/>
        <end position="246"/>
    </location>
</feature>
<feature type="compositionally biased region" description="Pro residues" evidence="1">
    <location>
        <begin position="126"/>
        <end position="136"/>
    </location>
</feature>
<dbReference type="AlphaFoldDB" id="A0A0G4FK70"/>
<dbReference type="EMBL" id="CDMY01000447">
    <property type="protein sequence ID" value="CEM13778.1"/>
    <property type="molecule type" value="Genomic_DNA"/>
</dbReference>
<evidence type="ECO:0000313" key="3">
    <source>
        <dbReference type="Proteomes" id="UP000041254"/>
    </source>
</evidence>
<reference evidence="2 3" key="1">
    <citation type="submission" date="2014-11" db="EMBL/GenBank/DDBJ databases">
        <authorList>
            <person name="Zhu J."/>
            <person name="Qi W."/>
            <person name="Song R."/>
        </authorList>
    </citation>
    <scope>NUCLEOTIDE SEQUENCE [LARGE SCALE GENOMIC DNA]</scope>
</reference>
<name>A0A0G4FK70_VITBC</name>
<feature type="compositionally biased region" description="Low complexity" evidence="1">
    <location>
        <begin position="210"/>
        <end position="222"/>
    </location>
</feature>
<feature type="region of interest" description="Disordered" evidence="1">
    <location>
        <begin position="1"/>
        <end position="166"/>
    </location>
</feature>